<keyword evidence="1" id="KW-1133">Transmembrane helix</keyword>
<protein>
    <submittedName>
        <fullName evidence="2">Uncharacterized protein</fullName>
    </submittedName>
</protein>
<dbReference type="Proteomes" id="UP001139193">
    <property type="component" value="Unassembled WGS sequence"/>
</dbReference>
<proteinExistence type="predicted"/>
<evidence type="ECO:0000313" key="3">
    <source>
        <dbReference type="Proteomes" id="UP001139193"/>
    </source>
</evidence>
<dbReference type="RefSeq" id="WP_241934368.1">
    <property type="nucleotide sequence ID" value="NZ_JALBGC010000001.1"/>
</dbReference>
<dbReference type="AlphaFoldDB" id="A0A9X2AGS6"/>
<keyword evidence="1" id="KW-0472">Membrane</keyword>
<name>A0A9X2AGS6_9BACT</name>
<keyword evidence="3" id="KW-1185">Reference proteome</keyword>
<gene>
    <name evidence="2" type="ORF">MON38_01540</name>
</gene>
<dbReference type="EMBL" id="JALBGC010000001">
    <property type="protein sequence ID" value="MCI1186084.1"/>
    <property type="molecule type" value="Genomic_DNA"/>
</dbReference>
<feature type="transmembrane region" description="Helical" evidence="1">
    <location>
        <begin position="6"/>
        <end position="29"/>
    </location>
</feature>
<evidence type="ECO:0000256" key="1">
    <source>
        <dbReference type="SAM" id="Phobius"/>
    </source>
</evidence>
<reference evidence="2" key="1">
    <citation type="submission" date="2022-03" db="EMBL/GenBank/DDBJ databases">
        <title>Bacterial whole genome sequence for Hymenobacter sp. DH14.</title>
        <authorList>
            <person name="Le V."/>
        </authorList>
    </citation>
    <scope>NUCLEOTIDE SEQUENCE</scope>
    <source>
        <strain evidence="2">DH14</strain>
    </source>
</reference>
<accession>A0A9X2AGS6</accession>
<organism evidence="2 3">
    <name type="scientific">Hymenobacter cyanobacteriorum</name>
    <dbReference type="NCBI Taxonomy" id="2926463"/>
    <lineage>
        <taxon>Bacteria</taxon>
        <taxon>Pseudomonadati</taxon>
        <taxon>Bacteroidota</taxon>
        <taxon>Cytophagia</taxon>
        <taxon>Cytophagales</taxon>
        <taxon>Hymenobacteraceae</taxon>
        <taxon>Hymenobacter</taxon>
    </lineage>
</organism>
<comment type="caution">
    <text evidence="2">The sequence shown here is derived from an EMBL/GenBank/DDBJ whole genome shotgun (WGS) entry which is preliminary data.</text>
</comment>
<evidence type="ECO:0000313" key="2">
    <source>
        <dbReference type="EMBL" id="MCI1186084.1"/>
    </source>
</evidence>
<sequence length="208" mass="23668">MTLQAIIKWFIIFVSLFLIAFAGFWAYALTSFGGAFDTYYSKQDLVDNYRSKGAEIREVKRLINRITPKNKSVNIEFDGNDKLFYFHVIHDDAYRNSWDLNIDSGQADSLLHELNWTRGTLRKLKTALDNANCISVRNGEPCQVGFQRSGMGKYSYNLFDAPIADSLLTQYQRSCTYIIYNKQLVLEYGGGAIGPQCFPDSVAGKQSY</sequence>
<keyword evidence="1" id="KW-0812">Transmembrane</keyword>